<name>A0A9E7ZHM0_9HYPH</name>
<proteinExistence type="predicted"/>
<reference evidence="1" key="1">
    <citation type="submission" date="2022-08" db="EMBL/GenBank/DDBJ databases">
        <title>Complete Genome Sequences of 2 Bosea sp. soil isolates.</title>
        <authorList>
            <person name="Alvarez Arevalo M."/>
            <person name="Sterndorff E.B."/>
            <person name="Faurdal D."/>
            <person name="Joergensen T.S."/>
            <person name="Weber T."/>
        </authorList>
    </citation>
    <scope>NUCLEOTIDE SEQUENCE</scope>
    <source>
        <strain evidence="1">NBC_00436</strain>
    </source>
</reference>
<protein>
    <submittedName>
        <fullName evidence="1">Uncharacterized protein</fullName>
    </submittedName>
</protein>
<organism evidence="1">
    <name type="scientific">Bosea sp. NBC_00436</name>
    <dbReference type="NCBI Taxonomy" id="2969620"/>
    <lineage>
        <taxon>Bacteria</taxon>
        <taxon>Pseudomonadati</taxon>
        <taxon>Pseudomonadota</taxon>
        <taxon>Alphaproteobacteria</taxon>
        <taxon>Hyphomicrobiales</taxon>
        <taxon>Boseaceae</taxon>
        <taxon>Bosea</taxon>
    </lineage>
</organism>
<gene>
    <name evidence="1" type="ORF">NWE54_14950</name>
</gene>
<sequence>MYSSDLARQTFYAFCVECGLDQSQLFIDRIAERAPDVLAGSEYLGELEKVARALVQLKPRQLIECLYGQVPTGFLGLLSRLGGDPLCGKETYRNAFELFSNPRHRQRAKVLGQLPGRITPEQIAVAAGITDVLIHRVVIERCRIDEVLALNAFVKMITDLCNATPASIRQSLDKLNVGTTGVGMGEWAQGWLARQVRLPFDPPIPFDDPDLKLRLGVELTSLGRRMRNCAGHRQSYSFLSERLIYEWTGAGGPAVLEFLRLTSGTEVRLVCEDLRAPRNRRVSPELATVIQLKLDAYGILYQSLTHPTGDEQALHKLLDHTTPFAWDVRREGADHENGDADIDRMLDELEQEIHDREAA</sequence>
<evidence type="ECO:0000313" key="1">
    <source>
        <dbReference type="EMBL" id="UZF85128.1"/>
    </source>
</evidence>
<dbReference type="AlphaFoldDB" id="A0A9E7ZHM0"/>
<dbReference type="EMBL" id="CP102774">
    <property type="protein sequence ID" value="UZF85128.1"/>
    <property type="molecule type" value="Genomic_DNA"/>
</dbReference>
<accession>A0A9E7ZHM0</accession>